<evidence type="ECO:0000256" key="3">
    <source>
        <dbReference type="ARBA" id="ARBA00007050"/>
    </source>
</evidence>
<dbReference type="PANTHER" id="PTHR10643:SF2">
    <property type="entry name" value="KINETOCHORE PROTEIN NDC80 HOMOLOG"/>
    <property type="match status" value="1"/>
</dbReference>
<evidence type="ECO:0000256" key="14">
    <source>
        <dbReference type="ARBA" id="ARBA00023136"/>
    </source>
</evidence>
<keyword evidence="17 18" id="KW-0137">Centromere</keyword>
<dbReference type="GO" id="GO:0051315">
    <property type="term" value="P:attachment of mitotic spindle microtubules to kinetochore"/>
    <property type="evidence" value="ECO:0007669"/>
    <property type="project" value="UniProtKB-UniRule"/>
</dbReference>
<feature type="compositionally biased region" description="Polar residues" evidence="20">
    <location>
        <begin position="19"/>
        <end position="31"/>
    </location>
</feature>
<evidence type="ECO:0000256" key="11">
    <source>
        <dbReference type="ARBA" id="ARBA00022989"/>
    </source>
</evidence>
<dbReference type="Pfam" id="PF03650">
    <property type="entry name" value="MPC"/>
    <property type="match status" value="1"/>
</dbReference>
<dbReference type="Proteomes" id="UP001054837">
    <property type="component" value="Unassembled WGS sequence"/>
</dbReference>
<sequence length="725" mass="84040">MNQGYLCKSDSKSKIPMSRLTTGRNSLQSQIPAMKSRRSSSADSRPRSSGGGISKPRCMSEERKSVFNNNRRKSSININECKVLKEQRPLSDRGYQKKKIMELIDFLNETSFKHQITPTKLMQPSKKDFENIFEHLALFFEPDYVVKRIEEEAPRILRSLCYSFIPVKSAFVYVARINWPVLLGVLLYMMDLAKFAFEVDQKTFFQSVDCENPQEFTILLNYIFNAYCSGADDEEKESAVFKSIIKKRFPCDFEDLEEKNAQLNLALEQYEKEVNEINELKTELSVNESILKQYEEFLNKMKNYRKKKEEGSQKLIEELAEKEAELKSFQNILAQRQAVYDAQGFDGKKQMHYFENQKIELLERMQTKKATVKKLTDECHDAEIHYSRTLDAGSSVCETFNELYSKVNDMAVNTRDTLKDVNDQGIKDLFSNLNFDYPECKMQLAQKSILQRSDVRKNTLSEIKQKIDSIGLILNCRISNINEKLHQVLMQKSDTSVKIKVASSEEIKKERALSAEEKLALEEIKNLQDQIEEILKALESMRANATDCENTKSMLEKEYEEIHEMRKEKQRMLNEYLVIQKKLFSQRANKLENMRKEVEKSGEEIYLALSEKLRKIVFLLNCNHYGPTQQARRPSFFWAPAFKWCLVIAGIGDMARPAEKLSPAQSTALAATGIIWSRYSMVIIPKNYSLLSVNIFVALTGLYQLLRIYRYNQSLKQPVAAIKSE</sequence>
<keyword evidence="8 18" id="KW-0498">Mitosis</keyword>
<feature type="domain" description="Kinetochore protein Ndc80 CH" evidence="21">
    <location>
        <begin position="62"/>
        <end position="196"/>
    </location>
</feature>
<evidence type="ECO:0000256" key="16">
    <source>
        <dbReference type="ARBA" id="ARBA00023306"/>
    </source>
</evidence>
<evidence type="ECO:0000259" key="21">
    <source>
        <dbReference type="Pfam" id="PF03801"/>
    </source>
</evidence>
<dbReference type="InterPro" id="IPR005336">
    <property type="entry name" value="MPC"/>
</dbReference>
<keyword evidence="23" id="KW-1185">Reference proteome</keyword>
<accession>A0AAV4RZ36</accession>
<feature type="coiled-coil region" evidence="19">
    <location>
        <begin position="253"/>
        <end position="332"/>
    </location>
</feature>
<dbReference type="EMBL" id="BPLQ01006996">
    <property type="protein sequence ID" value="GIY26959.1"/>
    <property type="molecule type" value="Genomic_DNA"/>
</dbReference>
<dbReference type="InterPro" id="IPR055260">
    <property type="entry name" value="Ndc80_CH"/>
</dbReference>
<evidence type="ECO:0000256" key="6">
    <source>
        <dbReference type="ARBA" id="ARBA00022618"/>
    </source>
</evidence>
<keyword evidence="22" id="KW-0670">Pyruvate</keyword>
<evidence type="ECO:0000256" key="7">
    <source>
        <dbReference type="ARBA" id="ARBA00022692"/>
    </source>
</evidence>
<keyword evidence="7" id="KW-0812">Transmembrane</keyword>
<name>A0AAV4RZ36_9ARAC</name>
<dbReference type="Pfam" id="PF03801">
    <property type="entry name" value="Ndc80_HEC"/>
    <property type="match status" value="1"/>
</dbReference>
<comment type="similarity">
    <text evidence="2">Belongs to the mitochondrial pyruvate carrier (MPC) (TC 2.A.105) family.</text>
</comment>
<dbReference type="GO" id="GO:0005634">
    <property type="term" value="C:nucleus"/>
    <property type="evidence" value="ECO:0007669"/>
    <property type="project" value="UniProtKB-SubCell"/>
</dbReference>
<gene>
    <name evidence="22" type="primary">MPC2</name>
    <name evidence="22" type="ORF">CDAR_186971</name>
</gene>
<evidence type="ECO:0000256" key="19">
    <source>
        <dbReference type="SAM" id="Coils"/>
    </source>
</evidence>
<evidence type="ECO:0000256" key="8">
    <source>
        <dbReference type="ARBA" id="ARBA00022776"/>
    </source>
</evidence>
<evidence type="ECO:0000256" key="10">
    <source>
        <dbReference type="ARBA" id="ARBA00022838"/>
    </source>
</evidence>
<keyword evidence="12 19" id="KW-0175">Coiled coil</keyword>
<feature type="coiled-coil region" evidence="19">
    <location>
        <begin position="510"/>
        <end position="601"/>
    </location>
</feature>
<dbReference type="AlphaFoldDB" id="A0AAV4RZ36"/>
<dbReference type="Gene3D" id="1.10.418.30">
    <property type="entry name" value="Ncd80 complex, Ncd80 subunit"/>
    <property type="match status" value="1"/>
</dbReference>
<feature type="region of interest" description="Disordered" evidence="20">
    <location>
        <begin position="1"/>
        <end position="66"/>
    </location>
</feature>
<dbReference type="InterPro" id="IPR038273">
    <property type="entry name" value="Ndc80_sf"/>
</dbReference>
<keyword evidence="10 18" id="KW-0995">Kinetochore</keyword>
<evidence type="ECO:0000313" key="22">
    <source>
        <dbReference type="EMBL" id="GIY26959.1"/>
    </source>
</evidence>
<evidence type="ECO:0000256" key="2">
    <source>
        <dbReference type="ARBA" id="ARBA00006416"/>
    </source>
</evidence>
<evidence type="ECO:0000256" key="15">
    <source>
        <dbReference type="ARBA" id="ARBA00023242"/>
    </source>
</evidence>
<evidence type="ECO:0000256" key="13">
    <source>
        <dbReference type="ARBA" id="ARBA00023128"/>
    </source>
</evidence>
<keyword evidence="14" id="KW-0472">Membrane</keyword>
<comment type="subunit">
    <text evidence="18">Component of the NDC80 complex.</text>
</comment>
<evidence type="ECO:0000313" key="23">
    <source>
        <dbReference type="Proteomes" id="UP001054837"/>
    </source>
</evidence>
<dbReference type="PANTHER" id="PTHR10643">
    <property type="entry name" value="KINETOCHORE PROTEIN NDC80"/>
    <property type="match status" value="1"/>
</dbReference>
<dbReference type="InterPro" id="IPR005550">
    <property type="entry name" value="Kinetochore_Ndc80"/>
</dbReference>
<comment type="subcellular location">
    <subcellularLocation>
        <location evidence="18">Chromosome</location>
        <location evidence="18">Centromere</location>
        <location evidence="18">Kinetochore</location>
    </subcellularLocation>
    <subcellularLocation>
        <location evidence="18">Nucleus</location>
    </subcellularLocation>
    <subcellularLocation>
        <location evidence="1">Mitochondrion inner membrane</location>
        <topology evidence="1">Multi-pass membrane protein</topology>
    </subcellularLocation>
</comment>
<evidence type="ECO:0000256" key="20">
    <source>
        <dbReference type="SAM" id="MobiDB-lite"/>
    </source>
</evidence>
<keyword evidence="5 18" id="KW-0158">Chromosome</keyword>
<keyword evidence="15 18" id="KW-0539">Nucleus</keyword>
<comment type="function">
    <text evidence="18">Acts as a component of the essential kinetochore-associated NDC80 complex, which is required for chromosome segregation and spindle checkpoint activity.</text>
</comment>
<dbReference type="GO" id="GO:0031262">
    <property type="term" value="C:Ndc80 complex"/>
    <property type="evidence" value="ECO:0007669"/>
    <property type="project" value="UniProtKB-UniRule"/>
</dbReference>
<keyword evidence="6 18" id="KW-0132">Cell division</keyword>
<evidence type="ECO:0000256" key="12">
    <source>
        <dbReference type="ARBA" id="ARBA00023054"/>
    </source>
</evidence>
<keyword evidence="16 18" id="KW-0131">Cell cycle</keyword>
<keyword evidence="4" id="KW-0813">Transport</keyword>
<organism evidence="22 23">
    <name type="scientific">Caerostris darwini</name>
    <dbReference type="NCBI Taxonomy" id="1538125"/>
    <lineage>
        <taxon>Eukaryota</taxon>
        <taxon>Metazoa</taxon>
        <taxon>Ecdysozoa</taxon>
        <taxon>Arthropoda</taxon>
        <taxon>Chelicerata</taxon>
        <taxon>Arachnida</taxon>
        <taxon>Araneae</taxon>
        <taxon>Araneomorphae</taxon>
        <taxon>Entelegynae</taxon>
        <taxon>Araneoidea</taxon>
        <taxon>Araneidae</taxon>
        <taxon>Caerostris</taxon>
    </lineage>
</organism>
<keyword evidence="13" id="KW-0496">Mitochondrion</keyword>
<evidence type="ECO:0000256" key="17">
    <source>
        <dbReference type="ARBA" id="ARBA00023328"/>
    </source>
</evidence>
<dbReference type="GO" id="GO:0051301">
    <property type="term" value="P:cell division"/>
    <property type="evidence" value="ECO:0007669"/>
    <property type="project" value="UniProtKB-UniRule"/>
</dbReference>
<keyword evidence="9" id="KW-0999">Mitochondrion inner membrane</keyword>
<dbReference type="GO" id="GO:0005743">
    <property type="term" value="C:mitochondrial inner membrane"/>
    <property type="evidence" value="ECO:0007669"/>
    <property type="project" value="UniProtKB-SubCell"/>
</dbReference>
<evidence type="ECO:0000256" key="4">
    <source>
        <dbReference type="ARBA" id="ARBA00022448"/>
    </source>
</evidence>
<comment type="caution">
    <text evidence="22">The sequence shown here is derived from an EMBL/GenBank/DDBJ whole genome shotgun (WGS) entry which is preliminary data.</text>
</comment>
<evidence type="ECO:0000256" key="9">
    <source>
        <dbReference type="ARBA" id="ARBA00022792"/>
    </source>
</evidence>
<proteinExistence type="inferred from homology"/>
<evidence type="ECO:0000256" key="5">
    <source>
        <dbReference type="ARBA" id="ARBA00022454"/>
    </source>
</evidence>
<evidence type="ECO:0000256" key="18">
    <source>
        <dbReference type="RuleBase" id="RU368072"/>
    </source>
</evidence>
<keyword evidence="11" id="KW-1133">Transmembrane helix</keyword>
<comment type="similarity">
    <text evidence="3 18">Belongs to the NDC80/HEC1 family.</text>
</comment>
<protein>
    <recommendedName>
        <fullName evidence="18">Kinetochore protein NDC80</fullName>
    </recommendedName>
</protein>
<dbReference type="GO" id="GO:0006850">
    <property type="term" value="P:pyruvate import into mitochondria"/>
    <property type="evidence" value="ECO:0007669"/>
    <property type="project" value="InterPro"/>
</dbReference>
<reference evidence="22 23" key="1">
    <citation type="submission" date="2021-06" db="EMBL/GenBank/DDBJ databases">
        <title>Caerostris darwini draft genome.</title>
        <authorList>
            <person name="Kono N."/>
            <person name="Arakawa K."/>
        </authorList>
    </citation>
    <scope>NUCLEOTIDE SEQUENCE [LARGE SCALE GENOMIC DNA]</scope>
</reference>
<evidence type="ECO:0000256" key="1">
    <source>
        <dbReference type="ARBA" id="ARBA00004448"/>
    </source>
</evidence>